<evidence type="ECO:0000256" key="4">
    <source>
        <dbReference type="ARBA" id="ARBA00022679"/>
    </source>
</evidence>
<dbReference type="EnsemblMetazoa" id="XM_030979080">
    <property type="protein sequence ID" value="XP_030834940"/>
    <property type="gene ID" value="LOC105437580"/>
</dbReference>
<dbReference type="PROSITE" id="PS51873">
    <property type="entry name" value="TRIAD"/>
    <property type="match status" value="1"/>
</dbReference>
<dbReference type="InterPro" id="IPR054694">
    <property type="entry name" value="Parkin-like_IBR"/>
</dbReference>
<dbReference type="GO" id="GO:0061630">
    <property type="term" value="F:ubiquitin protein ligase activity"/>
    <property type="evidence" value="ECO:0000318"/>
    <property type="project" value="GO_Central"/>
</dbReference>
<evidence type="ECO:0000256" key="8">
    <source>
        <dbReference type="ARBA" id="ARBA00022786"/>
    </source>
</evidence>
<dbReference type="InterPro" id="IPR002867">
    <property type="entry name" value="IBR_dom"/>
</dbReference>
<keyword evidence="5" id="KW-0479">Metal-binding</keyword>
<dbReference type="CDD" id="cd20335">
    <property type="entry name" value="BRcat_RBR"/>
    <property type="match status" value="1"/>
</dbReference>
<keyword evidence="8" id="KW-0833">Ubl conjugation pathway</keyword>
<evidence type="ECO:0000256" key="5">
    <source>
        <dbReference type="ARBA" id="ARBA00022723"/>
    </source>
</evidence>
<dbReference type="Gene3D" id="3.30.40.10">
    <property type="entry name" value="Zinc/RING finger domain, C3HC4 (zinc finger)"/>
    <property type="match status" value="1"/>
</dbReference>
<evidence type="ECO:0000256" key="11">
    <source>
        <dbReference type="SAM" id="MobiDB-lite"/>
    </source>
</evidence>
<evidence type="ECO:0000256" key="6">
    <source>
        <dbReference type="ARBA" id="ARBA00022737"/>
    </source>
</evidence>
<dbReference type="InterPro" id="IPR031127">
    <property type="entry name" value="E3_UB_ligase_RBR"/>
</dbReference>
<evidence type="ECO:0000256" key="1">
    <source>
        <dbReference type="ARBA" id="ARBA00001798"/>
    </source>
</evidence>
<evidence type="ECO:0000256" key="3">
    <source>
        <dbReference type="ARBA" id="ARBA00012251"/>
    </source>
</evidence>
<proteinExistence type="predicted"/>
<dbReference type="FunFam" id="3.30.40.10:FF:000577">
    <property type="entry name" value="RBR-type E3 ubiquitin transferase"/>
    <property type="match status" value="1"/>
</dbReference>
<dbReference type="InterPro" id="IPR001841">
    <property type="entry name" value="Znf_RING"/>
</dbReference>
<feature type="region of interest" description="Disordered" evidence="11">
    <location>
        <begin position="1006"/>
        <end position="1027"/>
    </location>
</feature>
<dbReference type="AlphaFoldDB" id="A0A7M7NDW8"/>
<evidence type="ECO:0000256" key="10">
    <source>
        <dbReference type="PROSITE-ProRule" id="PRU00175"/>
    </source>
</evidence>
<dbReference type="GO" id="GO:0000151">
    <property type="term" value="C:ubiquitin ligase complex"/>
    <property type="evidence" value="ECO:0000318"/>
    <property type="project" value="GO_Central"/>
</dbReference>
<dbReference type="SUPFAM" id="SSF57850">
    <property type="entry name" value="RING/U-box"/>
    <property type="match status" value="2"/>
</dbReference>
<dbReference type="GeneID" id="105437580"/>
<dbReference type="Pfam" id="PF01485">
    <property type="entry name" value="IBR"/>
    <property type="match status" value="1"/>
</dbReference>
<keyword evidence="15" id="KW-1185">Reference proteome</keyword>
<keyword evidence="9" id="KW-0862">Zinc</keyword>
<dbReference type="SMART" id="SM00647">
    <property type="entry name" value="IBR"/>
    <property type="match status" value="2"/>
</dbReference>
<dbReference type="Gene3D" id="1.20.120.1750">
    <property type="match status" value="1"/>
</dbReference>
<accession>A0A7M7NDW8</accession>
<dbReference type="PANTHER" id="PTHR11685">
    <property type="entry name" value="RBR FAMILY RING FINGER AND IBR DOMAIN-CONTAINING"/>
    <property type="match status" value="1"/>
</dbReference>
<evidence type="ECO:0000256" key="7">
    <source>
        <dbReference type="ARBA" id="ARBA00022771"/>
    </source>
</evidence>
<dbReference type="OrthoDB" id="10054928at2759"/>
<dbReference type="InterPro" id="IPR044066">
    <property type="entry name" value="TRIAD_supradom"/>
</dbReference>
<dbReference type="GO" id="GO:0005737">
    <property type="term" value="C:cytoplasm"/>
    <property type="evidence" value="ECO:0000318"/>
    <property type="project" value="GO_Central"/>
</dbReference>
<feature type="domain" description="RING-type" evidence="12">
    <location>
        <begin position="580"/>
        <end position="634"/>
    </location>
</feature>
<dbReference type="EC" id="2.3.2.31" evidence="3"/>
<comment type="pathway">
    <text evidence="2">Protein modification; protein ubiquitination.</text>
</comment>
<feature type="compositionally biased region" description="Basic and acidic residues" evidence="11">
    <location>
        <begin position="172"/>
        <end position="188"/>
    </location>
</feature>
<dbReference type="GO" id="GO:0006511">
    <property type="term" value="P:ubiquitin-dependent protein catabolic process"/>
    <property type="evidence" value="ECO:0000318"/>
    <property type="project" value="GO_Central"/>
</dbReference>
<comment type="catalytic activity">
    <reaction evidence="1">
        <text>[E2 ubiquitin-conjugating enzyme]-S-ubiquitinyl-L-cysteine + [acceptor protein]-L-lysine = [E2 ubiquitin-conjugating enzyme]-L-cysteine + [acceptor protein]-N(6)-ubiquitinyl-L-lysine.</text>
        <dbReference type="EC" id="2.3.2.31"/>
    </reaction>
</comment>
<dbReference type="OMA" id="ENICSIC"/>
<name>A0A7M7NDW8_STRPU</name>
<feature type="region of interest" description="Disordered" evidence="11">
    <location>
        <begin position="170"/>
        <end position="189"/>
    </location>
</feature>
<keyword evidence="7 10" id="KW-0863">Zinc-finger</keyword>
<dbReference type="InterPro" id="IPR013083">
    <property type="entry name" value="Znf_RING/FYVE/PHD"/>
</dbReference>
<dbReference type="Pfam" id="PF22605">
    <property type="entry name" value="IBR_2"/>
    <property type="match status" value="1"/>
</dbReference>
<evidence type="ECO:0000259" key="12">
    <source>
        <dbReference type="PROSITE" id="PS50089"/>
    </source>
</evidence>
<dbReference type="RefSeq" id="XP_030834940.1">
    <property type="nucleotide sequence ID" value="XM_030979080.1"/>
</dbReference>
<dbReference type="PROSITE" id="PS50089">
    <property type="entry name" value="ZF_RING_2"/>
    <property type="match status" value="1"/>
</dbReference>
<dbReference type="GO" id="GO:0031624">
    <property type="term" value="F:ubiquitin conjugating enzyme binding"/>
    <property type="evidence" value="ECO:0000318"/>
    <property type="project" value="GO_Central"/>
</dbReference>
<evidence type="ECO:0000256" key="2">
    <source>
        <dbReference type="ARBA" id="ARBA00004906"/>
    </source>
</evidence>
<dbReference type="GO" id="GO:0008270">
    <property type="term" value="F:zinc ion binding"/>
    <property type="evidence" value="ECO:0007669"/>
    <property type="project" value="UniProtKB-KW"/>
</dbReference>
<feature type="domain" description="RING-type" evidence="13">
    <location>
        <begin position="576"/>
        <end position="815"/>
    </location>
</feature>
<organism evidence="14 15">
    <name type="scientific">Strongylocentrotus purpuratus</name>
    <name type="common">Purple sea urchin</name>
    <dbReference type="NCBI Taxonomy" id="7668"/>
    <lineage>
        <taxon>Eukaryota</taxon>
        <taxon>Metazoa</taxon>
        <taxon>Echinodermata</taxon>
        <taxon>Eleutherozoa</taxon>
        <taxon>Echinozoa</taxon>
        <taxon>Echinoidea</taxon>
        <taxon>Euechinoidea</taxon>
        <taxon>Echinacea</taxon>
        <taxon>Camarodonta</taxon>
        <taxon>Echinidea</taxon>
        <taxon>Strongylocentrotidae</taxon>
        <taxon>Strongylocentrotus</taxon>
    </lineage>
</organism>
<dbReference type="InParanoid" id="A0A7M7NDW8"/>
<keyword evidence="4" id="KW-0808">Transferase</keyword>
<dbReference type="KEGG" id="spu:105437580"/>
<protein>
    <recommendedName>
        <fullName evidence="3">RBR-type E3 ubiquitin transferase</fullName>
        <ecNumber evidence="3">2.3.2.31</ecNumber>
    </recommendedName>
</protein>
<keyword evidence="6" id="KW-0677">Repeat</keyword>
<feature type="region of interest" description="Disordered" evidence="11">
    <location>
        <begin position="685"/>
        <end position="705"/>
    </location>
</feature>
<evidence type="ECO:0000259" key="13">
    <source>
        <dbReference type="PROSITE" id="PS51873"/>
    </source>
</evidence>
<dbReference type="GO" id="GO:0016567">
    <property type="term" value="P:protein ubiquitination"/>
    <property type="evidence" value="ECO:0007669"/>
    <property type="project" value="InterPro"/>
</dbReference>
<evidence type="ECO:0000256" key="9">
    <source>
        <dbReference type="ARBA" id="ARBA00022833"/>
    </source>
</evidence>
<evidence type="ECO:0000313" key="14">
    <source>
        <dbReference type="EnsemblMetazoa" id="XP_030834940"/>
    </source>
</evidence>
<dbReference type="Proteomes" id="UP000007110">
    <property type="component" value="Unassembled WGS sequence"/>
</dbReference>
<sequence length="1027" mass="115967">MAASLGRKKCMTRSGKTLRYIQSQATCGNMSAFNGQYAIVKAKTGLFNASHSMDFEEIVQDGGLESNSDIGDFYIEPVLYSLNKKKRWLLPAMIAEGIADREFHKDCDYQVIMVEREIPCSKDSCKLVRCHHKRGKPSCKAVHRSNTEGSSCRRARSNCSYQEDLLSNPEAVRNRREEKAERRRERARTGKRIAVPPALGNRGAEHVPRFLPELRYEVLRPTPLHQCIMQARCKPFDEEWDKRHSAGRLKNDSHIKCQLDTDLYEGIHLDFDVDEEWPVHTVPGGDDWVKHLEDSAPFDLGSFITSSQRTKPCKRNRQETFEKDGAEDKAECFTALASPTRKRYGKGYAIHRPDLATLEPETAESKLDFSYIDTTDSGFESDGSSTIQDDHRVSWLELGSVAKEVVHPDRLRMDFGHDYVDGRSVPRKFSIKMKAVSGSQVPVCASAVFAVENAGHDKEMVNIRLRCCSGDFPVQDLHPVIREGISTPPLDILSLVDKLKEILSHHASCPEILESNVCKSKRPEVTLETVRRMMGWTFTYDTLEHVKAQLDDAEAGYEQPLNGTPDFSESEISLEGEDSCGICLESLAPSGDEGEEKGTALHGCGHLFCNACWVHHVTSRVLMGETIIYCPAFQCESMIDKTTLLSLLPDALTHIHLTRLHDNRINGHPQWKWCPNPKCGRLVQVKEKDQSKTGSKTGLESGPEASERLLGVPVPCECGVMWCSECQEAAHWPATCKQAEQHIQHMKDTGVDNEKSERITSVMVKRCPSCRNPMEKNGGCMSMSCICGFNFCWECLAAWEDHDFSLWIFKCPQKQENLETVLLSSKRNQSISFTELAIENHKMRNHKIITKHHQQAQKLARRMFFVPKTASQLPDDDLLPQSTWDHQDTTPWSYSSSQTDQSRLTTLVATATKMAAFAAEVRMLLEYVSILIGLMPRKQRMKKGWKIMILRLMFIANRMEELLECHHDKSAVLVWRSLMALLHQGHLCLRDITRTVPLLHKGLQNVKGQGSKDTVGGDKQKSGPSLV</sequence>
<reference evidence="15" key="1">
    <citation type="submission" date="2015-02" db="EMBL/GenBank/DDBJ databases">
        <title>Genome sequencing for Strongylocentrotus purpuratus.</title>
        <authorList>
            <person name="Murali S."/>
            <person name="Liu Y."/>
            <person name="Vee V."/>
            <person name="English A."/>
            <person name="Wang M."/>
            <person name="Skinner E."/>
            <person name="Han Y."/>
            <person name="Muzny D.M."/>
            <person name="Worley K.C."/>
            <person name="Gibbs R.A."/>
        </authorList>
    </citation>
    <scope>NUCLEOTIDE SEQUENCE</scope>
</reference>
<reference evidence="14" key="2">
    <citation type="submission" date="2021-01" db="UniProtKB">
        <authorList>
            <consortium name="EnsemblMetazoa"/>
        </authorList>
    </citation>
    <scope>IDENTIFICATION</scope>
</reference>
<evidence type="ECO:0000313" key="15">
    <source>
        <dbReference type="Proteomes" id="UP000007110"/>
    </source>
</evidence>